<dbReference type="AlphaFoldDB" id="A0A1Y2LZQ9"/>
<dbReference type="EMBL" id="KZ107844">
    <property type="protein sequence ID" value="OSS49212.1"/>
    <property type="molecule type" value="Genomic_DNA"/>
</dbReference>
<keyword evidence="2" id="KW-1185">Reference proteome</keyword>
<evidence type="ECO:0000313" key="1">
    <source>
        <dbReference type="EMBL" id="OSS49212.1"/>
    </source>
</evidence>
<proteinExistence type="predicted"/>
<accession>A0A1Y2LZQ9</accession>
<evidence type="ECO:0000313" key="2">
    <source>
        <dbReference type="Proteomes" id="UP000193240"/>
    </source>
</evidence>
<dbReference type="Proteomes" id="UP000193240">
    <property type="component" value="Unassembled WGS sequence"/>
</dbReference>
<dbReference type="InParanoid" id="A0A1Y2LZQ9"/>
<gene>
    <name evidence="1" type="ORF">B5807_05723</name>
</gene>
<protein>
    <submittedName>
        <fullName evidence="1">Uncharacterized protein</fullName>
    </submittedName>
</protein>
<sequence length="195" mass="22213">MCLVPFFPESASKQIFVSEIYSKFCMSCSELSLFQNRGPKFDVFYLSTTQISTSRPNGTKPLLQRSVQKPKVRGQMFLLFLFLQSVSKQLHVSKMFIKDVTCSDPGSFVSSVRGEVLYTSRSLNRLHATMSLLFFSSLQVPANSFMAQKYFQSNSCPAPALFELKSPLGRSYVSKIHSRFYTFCSWVFSDSNIFK</sequence>
<name>A0A1Y2LZQ9_EPING</name>
<reference evidence="1 2" key="1">
    <citation type="journal article" date="2017" name="Genome Announc.">
        <title>Genome sequence of the saprophytic ascomycete Epicoccum nigrum ICMP 19927 strain isolated from New Zealand.</title>
        <authorList>
            <person name="Fokin M."/>
            <person name="Fleetwood D."/>
            <person name="Weir B.S."/>
            <person name="Villas-Boas S.G."/>
        </authorList>
    </citation>
    <scope>NUCLEOTIDE SEQUENCE [LARGE SCALE GENOMIC DNA]</scope>
    <source>
        <strain evidence="1 2">ICMP 19927</strain>
    </source>
</reference>
<organism evidence="1 2">
    <name type="scientific">Epicoccum nigrum</name>
    <name type="common">Soil fungus</name>
    <name type="synonym">Epicoccum purpurascens</name>
    <dbReference type="NCBI Taxonomy" id="105696"/>
    <lineage>
        <taxon>Eukaryota</taxon>
        <taxon>Fungi</taxon>
        <taxon>Dikarya</taxon>
        <taxon>Ascomycota</taxon>
        <taxon>Pezizomycotina</taxon>
        <taxon>Dothideomycetes</taxon>
        <taxon>Pleosporomycetidae</taxon>
        <taxon>Pleosporales</taxon>
        <taxon>Pleosporineae</taxon>
        <taxon>Didymellaceae</taxon>
        <taxon>Epicoccum</taxon>
    </lineage>
</organism>